<dbReference type="PANTHER" id="PTHR43309:SF3">
    <property type="entry name" value="5-OXOPROLINASE SUBUNIT C"/>
    <property type="match status" value="1"/>
</dbReference>
<evidence type="ECO:0000256" key="3">
    <source>
        <dbReference type="ARBA" id="ARBA00022840"/>
    </source>
</evidence>
<keyword evidence="3" id="KW-0067">ATP-binding</keyword>
<dbReference type="Gene3D" id="2.40.100.10">
    <property type="entry name" value="Cyclophilin-like"/>
    <property type="match status" value="1"/>
</dbReference>
<evidence type="ECO:0000256" key="1">
    <source>
        <dbReference type="ARBA" id="ARBA00022741"/>
    </source>
</evidence>
<keyword evidence="1" id="KW-0547">Nucleotide-binding</keyword>
<evidence type="ECO:0000259" key="4">
    <source>
        <dbReference type="SMART" id="SM00797"/>
    </source>
</evidence>
<dbReference type="InterPro" id="IPR029000">
    <property type="entry name" value="Cyclophilin-like_dom_sf"/>
</dbReference>
<dbReference type="SMART" id="SM00797">
    <property type="entry name" value="AHS2"/>
    <property type="match status" value="1"/>
</dbReference>
<evidence type="ECO:0000256" key="2">
    <source>
        <dbReference type="ARBA" id="ARBA00022801"/>
    </source>
</evidence>
<dbReference type="InterPro" id="IPR052708">
    <property type="entry name" value="PxpC"/>
</dbReference>
<keyword evidence="2 5" id="KW-0378">Hydrolase</keyword>
<dbReference type="SUPFAM" id="SSF50891">
    <property type="entry name" value="Cyclophilin-like"/>
    <property type="match status" value="1"/>
</dbReference>
<dbReference type="EMBL" id="FNNA01000002">
    <property type="protein sequence ID" value="SDW83145.1"/>
    <property type="molecule type" value="Genomic_DNA"/>
</dbReference>
<sequence>MAEARFRIAFAGPHVAVQDGGRPGLMRFGVTRSGPMDRLAHAAANRALGRPADAPAVEVSLGGLTLDCLAGAVTVAVAGGGFVVAHDGRRHGSWVVLRLSAGERLQVRPGHWGSWCYLAFAGTLAHASWLGSAATHTMSGRGGGLLSTGGELVVTDPDPAAAPHGPLRCPVFARPLARAAVVPGPQDHEFLPDALPTLLGAEWRVSSAYDRMGMRLEGPPLALGDALSIPSQAIVAGSLQVSGDGVPTLLMRDHQTTGGYPKIATVLGCDLDRVAQLRPRDTLRLAAVTPDEAIRRARAAASLRSAWLDRLGAEDRAGTGADR</sequence>
<dbReference type="GO" id="GO:0005524">
    <property type="term" value="F:ATP binding"/>
    <property type="evidence" value="ECO:0007669"/>
    <property type="project" value="UniProtKB-KW"/>
</dbReference>
<proteinExistence type="predicted"/>
<dbReference type="Pfam" id="PF02626">
    <property type="entry name" value="CT_A_B"/>
    <property type="match status" value="1"/>
</dbReference>
<dbReference type="OrthoDB" id="9768696at2"/>
<feature type="domain" description="Carboxyltransferase" evidence="4">
    <location>
        <begin position="27"/>
        <end position="303"/>
    </location>
</feature>
<dbReference type="GO" id="GO:0016787">
    <property type="term" value="F:hydrolase activity"/>
    <property type="evidence" value="ECO:0007669"/>
    <property type="project" value="UniProtKB-KW"/>
</dbReference>
<dbReference type="AlphaFoldDB" id="A0A1H2WRG3"/>
<organism evidence="5 6">
    <name type="scientific">Paracoccus sanguinis</name>
    <dbReference type="NCBI Taxonomy" id="1545044"/>
    <lineage>
        <taxon>Bacteria</taxon>
        <taxon>Pseudomonadati</taxon>
        <taxon>Pseudomonadota</taxon>
        <taxon>Alphaproteobacteria</taxon>
        <taxon>Rhodobacterales</taxon>
        <taxon>Paracoccaceae</taxon>
        <taxon>Paracoccus</taxon>
    </lineage>
</organism>
<reference evidence="6" key="1">
    <citation type="submission" date="2016-10" db="EMBL/GenBank/DDBJ databases">
        <authorList>
            <person name="Varghese N."/>
            <person name="Submissions S."/>
        </authorList>
    </citation>
    <scope>NUCLEOTIDE SEQUENCE [LARGE SCALE GENOMIC DNA]</scope>
    <source>
        <strain evidence="6">DSM 29303</strain>
    </source>
</reference>
<dbReference type="InterPro" id="IPR003778">
    <property type="entry name" value="CT_A_B"/>
</dbReference>
<dbReference type="Proteomes" id="UP000182944">
    <property type="component" value="Unassembled WGS sequence"/>
</dbReference>
<protein>
    <submittedName>
        <fullName evidence="5">Allophanate hydrolase</fullName>
    </submittedName>
</protein>
<dbReference type="RefSeq" id="WP_036736820.1">
    <property type="nucleotide sequence ID" value="NZ_FNNA01000002.1"/>
</dbReference>
<dbReference type="PANTHER" id="PTHR43309">
    <property type="entry name" value="5-OXOPROLINASE SUBUNIT C"/>
    <property type="match status" value="1"/>
</dbReference>
<keyword evidence="6" id="KW-1185">Reference proteome</keyword>
<evidence type="ECO:0000313" key="6">
    <source>
        <dbReference type="Proteomes" id="UP000182944"/>
    </source>
</evidence>
<accession>A0A1H2WRG3</accession>
<dbReference type="STRING" id="1545044.SAMN05444276_102244"/>
<evidence type="ECO:0000313" key="5">
    <source>
        <dbReference type="EMBL" id="SDW83145.1"/>
    </source>
</evidence>
<name>A0A1H2WRG3_9RHOB</name>
<gene>
    <name evidence="5" type="ORF">SAMN05444276_102244</name>
</gene>